<evidence type="ECO:0000256" key="7">
    <source>
        <dbReference type="ARBA" id="ARBA00022989"/>
    </source>
</evidence>
<protein>
    <submittedName>
        <fullName evidence="11">Preprotein translocase subunit YajC</fullName>
    </submittedName>
</protein>
<feature type="transmembrane region" description="Helical" evidence="10">
    <location>
        <begin position="6"/>
        <end position="23"/>
    </location>
</feature>
<dbReference type="AlphaFoldDB" id="A0A2S7N2Y6"/>
<dbReference type="RefSeq" id="WP_104847486.1">
    <property type="nucleotide sequence ID" value="NZ_PKOZ01000001.1"/>
</dbReference>
<keyword evidence="3" id="KW-0813">Transport</keyword>
<evidence type="ECO:0000256" key="1">
    <source>
        <dbReference type="ARBA" id="ARBA00004162"/>
    </source>
</evidence>
<evidence type="ECO:0000256" key="2">
    <source>
        <dbReference type="ARBA" id="ARBA00006742"/>
    </source>
</evidence>
<dbReference type="PANTHER" id="PTHR33909">
    <property type="entry name" value="SEC TRANSLOCON ACCESSORY COMPLEX SUBUNIT YAJC"/>
    <property type="match status" value="1"/>
</dbReference>
<dbReference type="SMART" id="SM01323">
    <property type="entry name" value="YajC"/>
    <property type="match status" value="1"/>
</dbReference>
<keyword evidence="8" id="KW-0811">Translocation</keyword>
<evidence type="ECO:0000256" key="6">
    <source>
        <dbReference type="ARBA" id="ARBA00022927"/>
    </source>
</evidence>
<gene>
    <name evidence="11" type="primary">yajC</name>
    <name evidence="11" type="ORF">CYL18_00350</name>
</gene>
<keyword evidence="4" id="KW-1003">Cell membrane</keyword>
<dbReference type="Pfam" id="PF02699">
    <property type="entry name" value="YajC"/>
    <property type="match status" value="1"/>
</dbReference>
<organism evidence="11 12">
    <name type="scientific">Pradoshia eiseniae</name>
    <dbReference type="NCBI Taxonomy" id="2064768"/>
    <lineage>
        <taxon>Bacteria</taxon>
        <taxon>Bacillati</taxon>
        <taxon>Bacillota</taxon>
        <taxon>Bacilli</taxon>
        <taxon>Bacillales</taxon>
        <taxon>Bacillaceae</taxon>
        <taxon>Pradoshia</taxon>
    </lineage>
</organism>
<keyword evidence="12" id="KW-1185">Reference proteome</keyword>
<keyword evidence="7 10" id="KW-1133">Transmembrane helix</keyword>
<dbReference type="InterPro" id="IPR003849">
    <property type="entry name" value="Preprotein_translocase_YajC"/>
</dbReference>
<evidence type="ECO:0000256" key="3">
    <source>
        <dbReference type="ARBA" id="ARBA00022448"/>
    </source>
</evidence>
<evidence type="ECO:0000256" key="8">
    <source>
        <dbReference type="ARBA" id="ARBA00023010"/>
    </source>
</evidence>
<dbReference type="Proteomes" id="UP000239663">
    <property type="component" value="Unassembled WGS sequence"/>
</dbReference>
<dbReference type="PRINTS" id="PR01853">
    <property type="entry name" value="YAJCTRNLCASE"/>
</dbReference>
<dbReference type="GO" id="GO:0015031">
    <property type="term" value="P:protein transport"/>
    <property type="evidence" value="ECO:0007669"/>
    <property type="project" value="UniProtKB-KW"/>
</dbReference>
<name>A0A2S7N2Y6_9BACI</name>
<sequence length="98" mass="10887">MAFSQFLLPIILLVFFYLVLIRPQQKRQKETVKMQNELQKGDKVVTIGGLHGTVDAVDADKVILKSPDGSRLTFEKRSVSQVVQKKEAAVAADTATDK</sequence>
<dbReference type="EMBL" id="PKOZ01000001">
    <property type="protein sequence ID" value="PQD96386.1"/>
    <property type="molecule type" value="Genomic_DNA"/>
</dbReference>
<dbReference type="GO" id="GO:0005886">
    <property type="term" value="C:plasma membrane"/>
    <property type="evidence" value="ECO:0007669"/>
    <property type="project" value="UniProtKB-SubCell"/>
</dbReference>
<evidence type="ECO:0000256" key="9">
    <source>
        <dbReference type="ARBA" id="ARBA00023136"/>
    </source>
</evidence>
<dbReference type="PANTHER" id="PTHR33909:SF1">
    <property type="entry name" value="SEC TRANSLOCON ACCESSORY COMPLEX SUBUNIT YAJC"/>
    <property type="match status" value="1"/>
</dbReference>
<comment type="caution">
    <text evidence="11">The sequence shown here is derived from an EMBL/GenBank/DDBJ whole genome shotgun (WGS) entry which is preliminary data.</text>
</comment>
<reference evidence="11 12" key="1">
    <citation type="submission" date="2017-12" db="EMBL/GenBank/DDBJ databases">
        <title>Taxonomic description and draft genome of Pradoshia cofamensis Gen. nov., sp. nov., a thermotolerant bacillale isolated from anterior gut of earthworm Eisenia fetida.</title>
        <authorList>
            <person name="Saha T."/>
            <person name="Chakraborty R."/>
        </authorList>
    </citation>
    <scope>NUCLEOTIDE SEQUENCE [LARGE SCALE GENOMIC DNA]</scope>
    <source>
        <strain evidence="11 12">EAG3</strain>
    </source>
</reference>
<keyword evidence="9 10" id="KW-0472">Membrane</keyword>
<evidence type="ECO:0000313" key="11">
    <source>
        <dbReference type="EMBL" id="PQD96386.1"/>
    </source>
</evidence>
<dbReference type="OrthoDB" id="9800132at2"/>
<keyword evidence="6" id="KW-0653">Protein transport</keyword>
<evidence type="ECO:0000256" key="5">
    <source>
        <dbReference type="ARBA" id="ARBA00022692"/>
    </source>
</evidence>
<dbReference type="NCBIfam" id="TIGR00739">
    <property type="entry name" value="yajC"/>
    <property type="match status" value="1"/>
</dbReference>
<evidence type="ECO:0000256" key="10">
    <source>
        <dbReference type="SAM" id="Phobius"/>
    </source>
</evidence>
<evidence type="ECO:0000256" key="4">
    <source>
        <dbReference type="ARBA" id="ARBA00022475"/>
    </source>
</evidence>
<comment type="subcellular location">
    <subcellularLocation>
        <location evidence="1">Cell membrane</location>
        <topology evidence="1">Single-pass membrane protein</topology>
    </subcellularLocation>
</comment>
<accession>A0A2S7N2Y6</accession>
<evidence type="ECO:0000313" key="12">
    <source>
        <dbReference type="Proteomes" id="UP000239663"/>
    </source>
</evidence>
<keyword evidence="5 10" id="KW-0812">Transmembrane</keyword>
<proteinExistence type="inferred from homology"/>
<comment type="similarity">
    <text evidence="2">Belongs to the YajC family.</text>
</comment>